<feature type="transmembrane region" description="Helical" evidence="8">
    <location>
        <begin position="277"/>
        <end position="295"/>
    </location>
</feature>
<dbReference type="PANTHER" id="PTHR23504">
    <property type="entry name" value="MAJOR FACILITATOR SUPERFAMILY DOMAIN-CONTAINING PROTEIN 10"/>
    <property type="match status" value="1"/>
</dbReference>
<gene>
    <name evidence="10" type="primary">tet</name>
    <name evidence="10" type="ORF">EMQ25_05975</name>
</gene>
<comment type="subcellular location">
    <subcellularLocation>
        <location evidence="2">Membrane</location>
        <topology evidence="2">Multi-pass membrane protein</topology>
    </subcellularLocation>
</comment>
<dbReference type="SUPFAM" id="SSF103473">
    <property type="entry name" value="MFS general substrate transporter"/>
    <property type="match status" value="1"/>
</dbReference>
<dbReference type="PANTHER" id="PTHR23504:SF15">
    <property type="entry name" value="MAJOR FACILITATOR SUPERFAMILY (MFS) PROFILE DOMAIN-CONTAINING PROTEIN"/>
    <property type="match status" value="1"/>
</dbReference>
<evidence type="ECO:0000256" key="7">
    <source>
        <dbReference type="ARBA" id="ARBA00023136"/>
    </source>
</evidence>
<dbReference type="GO" id="GO:0016020">
    <property type="term" value="C:membrane"/>
    <property type="evidence" value="ECO:0007669"/>
    <property type="project" value="UniProtKB-SubCell"/>
</dbReference>
<feature type="transmembrane region" description="Helical" evidence="8">
    <location>
        <begin position="244"/>
        <end position="265"/>
    </location>
</feature>
<feature type="domain" description="Major facilitator superfamily (MFS) profile" evidence="9">
    <location>
        <begin position="4"/>
        <end position="392"/>
    </location>
</feature>
<dbReference type="InterPro" id="IPR011701">
    <property type="entry name" value="MFS"/>
</dbReference>
<evidence type="ECO:0000313" key="10">
    <source>
        <dbReference type="EMBL" id="RUT32692.1"/>
    </source>
</evidence>
<dbReference type="PRINTS" id="PR01035">
    <property type="entry name" value="TCRTETA"/>
</dbReference>
<evidence type="ECO:0000256" key="8">
    <source>
        <dbReference type="SAM" id="Phobius"/>
    </source>
</evidence>
<proteinExistence type="inferred from homology"/>
<keyword evidence="5 8" id="KW-0812">Transmembrane</keyword>
<dbReference type="Pfam" id="PF07690">
    <property type="entry name" value="MFS_1"/>
    <property type="match status" value="1"/>
</dbReference>
<name>A0A433XF48_9HYPH</name>
<dbReference type="InterPro" id="IPR020846">
    <property type="entry name" value="MFS_dom"/>
</dbReference>
<keyword evidence="7 8" id="KW-0472">Membrane</keyword>
<organism evidence="10 11">
    <name type="scientific">Arsenicitalea aurantiaca</name>
    <dbReference type="NCBI Taxonomy" id="1783274"/>
    <lineage>
        <taxon>Bacteria</taxon>
        <taxon>Pseudomonadati</taxon>
        <taxon>Pseudomonadota</taxon>
        <taxon>Alphaproteobacteria</taxon>
        <taxon>Hyphomicrobiales</taxon>
        <taxon>Devosiaceae</taxon>
        <taxon>Arsenicitalea</taxon>
    </lineage>
</organism>
<dbReference type="InterPro" id="IPR005829">
    <property type="entry name" value="Sugar_transporter_CS"/>
</dbReference>
<dbReference type="PROSITE" id="PS00216">
    <property type="entry name" value="SUGAR_TRANSPORT_1"/>
    <property type="match status" value="1"/>
</dbReference>
<dbReference type="Gene3D" id="1.20.1250.20">
    <property type="entry name" value="MFS general substrate transporter like domains"/>
    <property type="match status" value="1"/>
</dbReference>
<dbReference type="CDD" id="cd17388">
    <property type="entry name" value="MFS_TetA"/>
    <property type="match status" value="1"/>
</dbReference>
<evidence type="ECO:0000259" key="9">
    <source>
        <dbReference type="PROSITE" id="PS50850"/>
    </source>
</evidence>
<dbReference type="GO" id="GO:0022857">
    <property type="term" value="F:transmembrane transporter activity"/>
    <property type="evidence" value="ECO:0007669"/>
    <property type="project" value="InterPro"/>
</dbReference>
<feature type="transmembrane region" description="Helical" evidence="8">
    <location>
        <begin position="98"/>
        <end position="119"/>
    </location>
</feature>
<evidence type="ECO:0000256" key="6">
    <source>
        <dbReference type="ARBA" id="ARBA00022989"/>
    </source>
</evidence>
<feature type="transmembrane region" description="Helical" evidence="8">
    <location>
        <begin position="301"/>
        <end position="319"/>
    </location>
</feature>
<dbReference type="InterPro" id="IPR001958">
    <property type="entry name" value="Tet-R_TetA/multi-R_MdtG-like"/>
</dbReference>
<evidence type="ECO:0000256" key="3">
    <source>
        <dbReference type="ARBA" id="ARBA00007520"/>
    </source>
</evidence>
<dbReference type="AlphaFoldDB" id="A0A433XF48"/>
<dbReference type="PROSITE" id="PS50850">
    <property type="entry name" value="MFS"/>
    <property type="match status" value="1"/>
</dbReference>
<dbReference type="EMBL" id="RZNJ01000002">
    <property type="protein sequence ID" value="RUT32692.1"/>
    <property type="molecule type" value="Genomic_DNA"/>
</dbReference>
<keyword evidence="11" id="KW-1185">Reference proteome</keyword>
<reference evidence="10 11" key="1">
    <citation type="journal article" date="2016" name="Int. J. Syst. Evol. Microbiol.">
        <title>Arsenicitalea aurantiaca gen. nov., sp. nov., a new member of the family Hyphomicrobiaceae, isolated from high-arsenic sediment.</title>
        <authorList>
            <person name="Mu Y."/>
            <person name="Zhou L."/>
            <person name="Zeng X.C."/>
            <person name="Liu L."/>
            <person name="Pan Y."/>
            <person name="Chen X."/>
            <person name="Wang J."/>
            <person name="Li S."/>
            <person name="Li W.J."/>
            <person name="Wang Y."/>
        </authorList>
    </citation>
    <scope>NUCLEOTIDE SEQUENCE [LARGE SCALE GENOMIC DNA]</scope>
    <source>
        <strain evidence="10 11">42-50</strain>
    </source>
</reference>
<dbReference type="Proteomes" id="UP000281547">
    <property type="component" value="Unassembled WGS sequence"/>
</dbReference>
<keyword evidence="6 8" id="KW-1133">Transmembrane helix</keyword>
<dbReference type="OrthoDB" id="9764259at2"/>
<evidence type="ECO:0000256" key="1">
    <source>
        <dbReference type="ARBA" id="ARBA00003279"/>
    </source>
</evidence>
<feature type="transmembrane region" description="Helical" evidence="8">
    <location>
        <begin position="339"/>
        <end position="361"/>
    </location>
</feature>
<keyword evidence="4" id="KW-0813">Transport</keyword>
<dbReference type="NCBIfam" id="NF012174">
    <property type="entry name" value="tet_MFS_A_B_C_D"/>
    <property type="match status" value="1"/>
</dbReference>
<accession>A0A433XF48</accession>
<evidence type="ECO:0000256" key="2">
    <source>
        <dbReference type="ARBA" id="ARBA00004141"/>
    </source>
</evidence>
<comment type="function">
    <text evidence="1">Resistance to tetracycline by an active tetracycline efflux. This is an energy-dependent process that decreases the accumulation of the antibiotic in whole cells. This protein functions as a metal-tetracycline/H(+) antiporter.</text>
</comment>
<comment type="caution">
    <text evidence="10">The sequence shown here is derived from an EMBL/GenBank/DDBJ whole genome shotgun (WGS) entry which is preliminary data.</text>
</comment>
<feature type="transmembrane region" description="Helical" evidence="8">
    <location>
        <begin position="42"/>
        <end position="61"/>
    </location>
</feature>
<evidence type="ECO:0000313" key="11">
    <source>
        <dbReference type="Proteomes" id="UP000281547"/>
    </source>
</evidence>
<feature type="transmembrane region" description="Helical" evidence="8">
    <location>
        <begin position="73"/>
        <end position="92"/>
    </location>
</feature>
<feature type="transmembrane region" description="Helical" evidence="8">
    <location>
        <begin position="131"/>
        <end position="153"/>
    </location>
</feature>
<feature type="transmembrane region" description="Helical" evidence="8">
    <location>
        <begin position="199"/>
        <end position="224"/>
    </location>
</feature>
<dbReference type="RefSeq" id="WP_127187649.1">
    <property type="nucleotide sequence ID" value="NZ_RZNJ01000002.1"/>
</dbReference>
<sequence>MNKALVVILCAVTLDAIGIGLIFPILPSLLREVTHDAEIATLYGVMLALYAAMQFLFAPVLGMLSDRFGRRPVLLVSLFGAAIDYLIMAFAPELWMLVLGRAVAGITSANMAVAVAYITDITPEADRARRFGYFHAMFGVGFIIGPVLGGFLGEHWVRAPFIAAAILNALNFSLALFVLPESRPGKPGARLTLGVLNPFLPLVWALGFRALLPLLAIYIIMMLVGQVYGTVWVLFGEDHFGWSSFMIGLSLGAFGVFHAGAQAFLTGPVVARIGERAALIVGLAAEVAALIALGFAAGGWILFALMPLFAIGGVGMPALQSLTTAEVDADRQGQLQGVLASLVSLSAVFGPLLFSTVYFAVKASWPGAVWLIAAAIYTLAVPLMLTIRGRDPSSILRSSVGINADSSNQ</sequence>
<feature type="transmembrane region" description="Helical" evidence="8">
    <location>
        <begin position="159"/>
        <end position="179"/>
    </location>
</feature>
<evidence type="ECO:0000256" key="4">
    <source>
        <dbReference type="ARBA" id="ARBA00022448"/>
    </source>
</evidence>
<dbReference type="InterPro" id="IPR036259">
    <property type="entry name" value="MFS_trans_sf"/>
</dbReference>
<comment type="similarity">
    <text evidence="3">Belongs to the major facilitator superfamily. TCR/Tet family.</text>
</comment>
<protein>
    <submittedName>
        <fullName evidence="10">Tet(A)/Tet(B)/Tet(C) family tetracycline efflux MFS transporter</fullName>
    </submittedName>
</protein>
<evidence type="ECO:0000256" key="5">
    <source>
        <dbReference type="ARBA" id="ARBA00022692"/>
    </source>
</evidence>
<feature type="transmembrane region" description="Helical" evidence="8">
    <location>
        <begin position="367"/>
        <end position="387"/>
    </location>
</feature>